<dbReference type="OrthoDB" id="10256771at2759"/>
<organism evidence="1 2">
    <name type="scientific">Eimeria brunetti</name>
    <dbReference type="NCBI Taxonomy" id="51314"/>
    <lineage>
        <taxon>Eukaryota</taxon>
        <taxon>Sar</taxon>
        <taxon>Alveolata</taxon>
        <taxon>Apicomplexa</taxon>
        <taxon>Conoidasida</taxon>
        <taxon>Coccidia</taxon>
        <taxon>Eucoccidiorida</taxon>
        <taxon>Eimeriorina</taxon>
        <taxon>Eimeriidae</taxon>
        <taxon>Eimeria</taxon>
    </lineage>
</organism>
<keyword evidence="2" id="KW-1185">Reference proteome</keyword>
<dbReference type="Gene3D" id="3.40.140.10">
    <property type="entry name" value="Cytidine Deaminase, domain 2"/>
    <property type="match status" value="1"/>
</dbReference>
<dbReference type="AlphaFoldDB" id="U6LX36"/>
<dbReference type="VEuPathDB" id="ToxoDB:EBH_0049190"/>
<sequence>MLGSEAMDYLSSYSAVAGMLTKKVVVVHPIVLLSVVDHYNRVAKGAHQPAGGGVSPRGNRRRRMACDEFFCFAF</sequence>
<proteinExistence type="predicted"/>
<evidence type="ECO:0000313" key="2">
    <source>
        <dbReference type="Proteomes" id="UP000030750"/>
    </source>
</evidence>
<dbReference type="Proteomes" id="UP000030750">
    <property type="component" value="Unassembled WGS sequence"/>
</dbReference>
<gene>
    <name evidence="1" type="ORF">EBH_0049190</name>
</gene>
<protein>
    <submittedName>
        <fullName evidence="1">Uncharacterized protein</fullName>
    </submittedName>
</protein>
<dbReference type="EMBL" id="HG713118">
    <property type="protein sequence ID" value="CDJ52360.1"/>
    <property type="molecule type" value="Genomic_DNA"/>
</dbReference>
<reference evidence="1" key="2">
    <citation type="submission" date="2013-10" db="EMBL/GenBank/DDBJ databases">
        <authorList>
            <person name="Aslett M."/>
        </authorList>
    </citation>
    <scope>NUCLEOTIDE SEQUENCE [LARGE SCALE GENOMIC DNA]</scope>
    <source>
        <strain evidence="1">Houghton</strain>
    </source>
</reference>
<reference evidence="1" key="1">
    <citation type="submission" date="2013-10" db="EMBL/GenBank/DDBJ databases">
        <title>Genomic analysis of the causative agents of coccidiosis in chickens.</title>
        <authorList>
            <person name="Reid A.J."/>
            <person name="Blake D."/>
            <person name="Billington K."/>
            <person name="Browne H."/>
            <person name="Dunn M."/>
            <person name="Hung S."/>
            <person name="Kawahara F."/>
            <person name="Miranda-Saavedra D."/>
            <person name="Mourier T."/>
            <person name="Nagra H."/>
            <person name="Otto T.D."/>
            <person name="Rawlings N."/>
            <person name="Sanchez A."/>
            <person name="Sanders M."/>
            <person name="Subramaniam C."/>
            <person name="Tay Y."/>
            <person name="Dear P."/>
            <person name="Doerig C."/>
            <person name="Gruber A."/>
            <person name="Parkinson J."/>
            <person name="Shirley M."/>
            <person name="Wan K.L."/>
            <person name="Berriman M."/>
            <person name="Tomley F."/>
            <person name="Pain A."/>
        </authorList>
    </citation>
    <scope>NUCLEOTIDE SEQUENCE [LARGE SCALE GENOMIC DNA]</scope>
    <source>
        <strain evidence="1">Houghton</strain>
    </source>
</reference>
<evidence type="ECO:0000313" key="1">
    <source>
        <dbReference type="EMBL" id="CDJ52360.1"/>
    </source>
</evidence>
<accession>U6LX36</accession>
<name>U6LX36_9EIME</name>